<dbReference type="Pfam" id="PF23361">
    <property type="entry name" value="BBS7_pf"/>
    <property type="match status" value="1"/>
</dbReference>
<evidence type="ECO:0000256" key="1">
    <source>
        <dbReference type="SAM" id="Coils"/>
    </source>
</evidence>
<dbReference type="PANTHER" id="PTHR16074:SF4">
    <property type="entry name" value="BARDET-BIEDL SYNDROME 7 PROTEIN"/>
    <property type="match status" value="1"/>
</dbReference>
<dbReference type="InterPro" id="IPR056332">
    <property type="entry name" value="Beta-prop_BBS7"/>
</dbReference>
<dbReference type="Pfam" id="PF23743">
    <property type="entry name" value="Beta-prop_BBS7"/>
    <property type="match status" value="1"/>
</dbReference>
<dbReference type="InterPro" id="IPR056333">
    <property type="entry name" value="BBS7_pf_dom"/>
</dbReference>
<dbReference type="KEGG" id="bman:114245278"/>
<accession>A0A6J2JUA2</accession>
<dbReference type="PANTHER" id="PTHR16074">
    <property type="entry name" value="BARDET-BIEDL SYNDROME 7 PROTEIN"/>
    <property type="match status" value="1"/>
</dbReference>
<dbReference type="RefSeq" id="XP_028033200.1">
    <property type="nucleotide sequence ID" value="XM_028177399.1"/>
</dbReference>
<evidence type="ECO:0000313" key="5">
    <source>
        <dbReference type="Proteomes" id="UP000504629"/>
    </source>
</evidence>
<feature type="domain" description="BBS7 GAE" evidence="2">
    <location>
        <begin position="401"/>
        <end position="509"/>
    </location>
</feature>
<dbReference type="OrthoDB" id="414590at2759"/>
<dbReference type="GO" id="GO:0060271">
    <property type="term" value="P:cilium assembly"/>
    <property type="evidence" value="ECO:0007669"/>
    <property type="project" value="TreeGrafter"/>
</dbReference>
<evidence type="ECO:0000313" key="6">
    <source>
        <dbReference type="RefSeq" id="XP_028033200.1"/>
    </source>
</evidence>
<dbReference type="GO" id="GO:0008104">
    <property type="term" value="P:intracellular protein localization"/>
    <property type="evidence" value="ECO:0007669"/>
    <property type="project" value="TreeGrafter"/>
</dbReference>
<reference evidence="6" key="1">
    <citation type="submission" date="2025-08" db="UniProtKB">
        <authorList>
            <consortium name="RefSeq"/>
        </authorList>
    </citation>
    <scope>IDENTIFICATION</scope>
    <source>
        <tissue evidence="6">Silk gland</tissue>
    </source>
</reference>
<gene>
    <name evidence="6" type="primary">LOC114245278</name>
</gene>
<name>A0A6J2JUA2_BOMMA</name>
<dbReference type="GO" id="GO:0005930">
    <property type="term" value="C:axoneme"/>
    <property type="evidence" value="ECO:0007669"/>
    <property type="project" value="TreeGrafter"/>
</dbReference>
<evidence type="ECO:0000259" key="3">
    <source>
        <dbReference type="Pfam" id="PF23361"/>
    </source>
</evidence>
<organism evidence="5 6">
    <name type="scientific">Bombyx mandarina</name>
    <name type="common">Wild silk moth</name>
    <name type="synonym">Wild silkworm</name>
    <dbReference type="NCBI Taxonomy" id="7092"/>
    <lineage>
        <taxon>Eukaryota</taxon>
        <taxon>Metazoa</taxon>
        <taxon>Ecdysozoa</taxon>
        <taxon>Arthropoda</taxon>
        <taxon>Hexapoda</taxon>
        <taxon>Insecta</taxon>
        <taxon>Pterygota</taxon>
        <taxon>Neoptera</taxon>
        <taxon>Endopterygota</taxon>
        <taxon>Lepidoptera</taxon>
        <taxon>Glossata</taxon>
        <taxon>Ditrysia</taxon>
        <taxon>Bombycoidea</taxon>
        <taxon>Bombycidae</taxon>
        <taxon>Bombycinae</taxon>
        <taxon>Bombyx</taxon>
    </lineage>
</organism>
<protein>
    <submittedName>
        <fullName evidence="6">Bardet-Biedl syndrome 7 protein homolog isoform X1</fullName>
    </submittedName>
</protein>
<keyword evidence="5" id="KW-1185">Reference proteome</keyword>
<dbReference type="Pfam" id="PF23360">
    <property type="entry name" value="BBS7_GAE"/>
    <property type="match status" value="1"/>
</dbReference>
<dbReference type="SUPFAM" id="SSF50978">
    <property type="entry name" value="WD40 repeat-like"/>
    <property type="match status" value="1"/>
</dbReference>
<evidence type="ECO:0000259" key="2">
    <source>
        <dbReference type="Pfam" id="PF23360"/>
    </source>
</evidence>
<feature type="domain" description="BBS7 platform" evidence="3">
    <location>
        <begin position="524"/>
        <end position="624"/>
    </location>
</feature>
<dbReference type="GO" id="GO:0036064">
    <property type="term" value="C:ciliary basal body"/>
    <property type="evidence" value="ECO:0007669"/>
    <property type="project" value="TreeGrafter"/>
</dbReference>
<dbReference type="InterPro" id="IPR056334">
    <property type="entry name" value="BBS7_GAE_dom"/>
</dbReference>
<evidence type="ECO:0000259" key="4">
    <source>
        <dbReference type="Pfam" id="PF23743"/>
    </source>
</evidence>
<dbReference type="GO" id="GO:0034464">
    <property type="term" value="C:BBSome"/>
    <property type="evidence" value="ECO:0007669"/>
    <property type="project" value="TreeGrafter"/>
</dbReference>
<feature type="domain" description="BBS7 beta-propeller" evidence="4">
    <location>
        <begin position="44"/>
        <end position="343"/>
    </location>
</feature>
<dbReference type="GeneID" id="114245278"/>
<dbReference type="GO" id="GO:0016020">
    <property type="term" value="C:membrane"/>
    <property type="evidence" value="ECO:0007669"/>
    <property type="project" value="TreeGrafter"/>
</dbReference>
<dbReference type="InterPro" id="IPR036322">
    <property type="entry name" value="WD40_repeat_dom_sf"/>
</dbReference>
<proteinExistence type="predicted"/>
<keyword evidence="1" id="KW-0175">Coiled coil</keyword>
<sequence>MLKILCQQSEKDVAGIIIVYYRVMDYDMCRIDYFISGITYPDTLKILPSQGQKLEQKVVVGDKTGVLQCLTIRDEEPVIQFKTLPGKPITAVQLTSTNGTQPDKIFAASGNEVKGYTKKGKVFFSIETALSEPVTSILYVSRCVFGGDLILCSGRTITFYRDSKEHQSYVCKDRVLDMAAFITPNNAKVRLLLLIAHKGAGILENGHLVAHIAISSGPSRLATPPVAQVAEIKCFYGAADGSVGIITYEETTLSNNCLVEGRGLGSVVCLGWFYSNANLHLAVGRNDGSVQLYLIDVENLHLKPRLKFTYFSGEPVTSVVGGCVGTDEGELLVATFSGRIFALRSKFLIAGSVTKASHENLAARRSKLEIEIVRLEKQTANEREKYQRNSRSLQAGLSTPPLLDIEHKMSGATREGWQEVDITLAVPLDMLFIYCSKKLKLLTDSAAVLSVCSSQDSASDLLATVRCQAGTRRIWLRLRVASTNSTVLESTRVLIYALPTGAPRVARLLSIKLPALPYYSQHEEFDENNDHSIKSWCQLHVTGGFSVAEMTFWLSDILPGDLPRPASNVAFLRVHSLLGTKLYCQYQRGSAVFKSNNISTVSSVRSIISNCSIDKRIRVEISCDIPDDCCLKSFKLIENIISIAYEKKNQVTLAKALDLLELDTKAINAEKPVLCKEYYTVLKNSESEILQSNFDELIEIVVQWYLDWRSLSVNGNNTVDQSNKLCALLKDYKLDDVTKVLSELTEFNHTCE</sequence>
<dbReference type="AlphaFoldDB" id="A0A6J2JUA2"/>
<feature type="coiled-coil region" evidence="1">
    <location>
        <begin position="358"/>
        <end position="385"/>
    </location>
</feature>
<dbReference type="Proteomes" id="UP000504629">
    <property type="component" value="Unplaced"/>
</dbReference>